<dbReference type="InterPro" id="IPR003663">
    <property type="entry name" value="Sugar/inositol_transpt"/>
</dbReference>
<dbReference type="InterPro" id="IPR050360">
    <property type="entry name" value="MFS_Sugar_Transporters"/>
</dbReference>
<dbReference type="PANTHER" id="PTHR48022:SF50">
    <property type="entry name" value="HEXOSE TRANSPORTER HXT14"/>
    <property type="match status" value="1"/>
</dbReference>
<dbReference type="GeneID" id="30201399"/>
<keyword evidence="5 7" id="KW-1133">Transmembrane helix</keyword>
<feature type="transmembrane region" description="Helical" evidence="7">
    <location>
        <begin position="121"/>
        <end position="142"/>
    </location>
</feature>
<dbReference type="PRINTS" id="PR00171">
    <property type="entry name" value="SUGRTRNSPORT"/>
</dbReference>
<evidence type="ECO:0000256" key="3">
    <source>
        <dbReference type="ARBA" id="ARBA00022448"/>
    </source>
</evidence>
<keyword evidence="6 7" id="KW-0472">Membrane</keyword>
<sequence>MTKPTGFKESSIPIPPPLTMELQDNRPPLYSLESDMDLINANNQPPISPTLLQVDLKLIWSFRKVIFLSLLISFSGFLFGYDTGVIGGIINMKSFLHRLGHLHYNESTDTMEYYLESYKTGLLVSSYHIGCITGGFTIARLADTLGRKLPLLISMMVYIIGIIIQITSQLSGKWYQFLIGRATSGLCIGSVAVLAPMFISETAPTVIRGSCTTLYQLSICIAILTGSIVVYACKEMYNNQAEWIIPLSIGIGAALAVCLGIISTPESARYLISIGEYEKARISLKKVEDPDIEGTLQILLEKLSIEHNASKIPFWEIFKKNI</sequence>
<dbReference type="InterPro" id="IPR005828">
    <property type="entry name" value="MFS_sugar_transport-like"/>
</dbReference>
<dbReference type="GO" id="GO:0005886">
    <property type="term" value="C:plasma membrane"/>
    <property type="evidence" value="ECO:0007669"/>
    <property type="project" value="TreeGrafter"/>
</dbReference>
<dbReference type="InterPro" id="IPR036259">
    <property type="entry name" value="MFS_trans_sf"/>
</dbReference>
<dbReference type="AlphaFoldDB" id="A0A1E3P001"/>
<feature type="transmembrane region" description="Helical" evidence="7">
    <location>
        <begin position="211"/>
        <end position="231"/>
    </location>
</feature>
<feature type="transmembrane region" description="Helical" evidence="7">
    <location>
        <begin position="149"/>
        <end position="168"/>
    </location>
</feature>
<comment type="similarity">
    <text evidence="2">Belongs to the major facilitator superfamily. Sugar transporter (TC 2.A.1.1) family.</text>
</comment>
<dbReference type="PROSITE" id="PS50850">
    <property type="entry name" value="MFS"/>
    <property type="match status" value="1"/>
</dbReference>
<evidence type="ECO:0000256" key="5">
    <source>
        <dbReference type="ARBA" id="ARBA00022989"/>
    </source>
</evidence>
<evidence type="ECO:0000256" key="6">
    <source>
        <dbReference type="ARBA" id="ARBA00023136"/>
    </source>
</evidence>
<accession>A0A1E3P001</accession>
<dbReference type="EMBL" id="KV454211">
    <property type="protein sequence ID" value="ODQ58594.1"/>
    <property type="molecule type" value="Genomic_DNA"/>
</dbReference>
<protein>
    <recommendedName>
        <fullName evidence="8">Major facilitator superfamily (MFS) profile domain-containing protein</fullName>
    </recommendedName>
</protein>
<evidence type="ECO:0000256" key="4">
    <source>
        <dbReference type="ARBA" id="ARBA00022692"/>
    </source>
</evidence>
<dbReference type="PANTHER" id="PTHR48022">
    <property type="entry name" value="PLASTIDIC GLUCOSE TRANSPORTER 4"/>
    <property type="match status" value="1"/>
</dbReference>
<dbReference type="OrthoDB" id="3980478at2759"/>
<keyword evidence="3" id="KW-0813">Transport</keyword>
<organism evidence="9 10">
    <name type="scientific">Wickerhamomyces anomalus (strain ATCC 58044 / CBS 1984 / NCYC 433 / NRRL Y-366-8)</name>
    <name type="common">Yeast</name>
    <name type="synonym">Hansenula anomala</name>
    <dbReference type="NCBI Taxonomy" id="683960"/>
    <lineage>
        <taxon>Eukaryota</taxon>
        <taxon>Fungi</taxon>
        <taxon>Dikarya</taxon>
        <taxon>Ascomycota</taxon>
        <taxon>Saccharomycotina</taxon>
        <taxon>Saccharomycetes</taxon>
        <taxon>Phaffomycetales</taxon>
        <taxon>Wickerhamomycetaceae</taxon>
        <taxon>Wickerhamomyces</taxon>
    </lineage>
</organism>
<name>A0A1E3P001_WICAA</name>
<feature type="transmembrane region" description="Helical" evidence="7">
    <location>
        <begin position="174"/>
        <end position="199"/>
    </location>
</feature>
<dbReference type="RefSeq" id="XP_019037801.1">
    <property type="nucleotide sequence ID" value="XM_019184153.1"/>
</dbReference>
<evidence type="ECO:0000313" key="9">
    <source>
        <dbReference type="EMBL" id="ODQ58594.1"/>
    </source>
</evidence>
<evidence type="ECO:0000313" key="10">
    <source>
        <dbReference type="Proteomes" id="UP000094112"/>
    </source>
</evidence>
<feature type="transmembrane region" description="Helical" evidence="7">
    <location>
        <begin position="65"/>
        <end position="90"/>
    </location>
</feature>
<dbReference type="Gene3D" id="1.20.1250.20">
    <property type="entry name" value="MFS general substrate transporter like domains"/>
    <property type="match status" value="1"/>
</dbReference>
<feature type="transmembrane region" description="Helical" evidence="7">
    <location>
        <begin position="243"/>
        <end position="262"/>
    </location>
</feature>
<dbReference type="GO" id="GO:0005351">
    <property type="term" value="F:carbohydrate:proton symporter activity"/>
    <property type="evidence" value="ECO:0007669"/>
    <property type="project" value="TreeGrafter"/>
</dbReference>
<dbReference type="STRING" id="683960.A0A1E3P001"/>
<keyword evidence="4 7" id="KW-0812">Transmembrane</keyword>
<dbReference type="Proteomes" id="UP000094112">
    <property type="component" value="Unassembled WGS sequence"/>
</dbReference>
<evidence type="ECO:0000259" key="8">
    <source>
        <dbReference type="PROSITE" id="PS50850"/>
    </source>
</evidence>
<comment type="subcellular location">
    <subcellularLocation>
        <location evidence="1">Membrane</location>
        <topology evidence="1">Multi-pass membrane protein</topology>
    </subcellularLocation>
</comment>
<gene>
    <name evidence="9" type="ORF">WICANDRAFT_69022</name>
</gene>
<dbReference type="Pfam" id="PF00083">
    <property type="entry name" value="Sugar_tr"/>
    <property type="match status" value="1"/>
</dbReference>
<evidence type="ECO:0000256" key="2">
    <source>
        <dbReference type="ARBA" id="ARBA00010992"/>
    </source>
</evidence>
<keyword evidence="10" id="KW-1185">Reference proteome</keyword>
<dbReference type="SUPFAM" id="SSF103473">
    <property type="entry name" value="MFS general substrate transporter"/>
    <property type="match status" value="1"/>
</dbReference>
<evidence type="ECO:0000256" key="1">
    <source>
        <dbReference type="ARBA" id="ARBA00004141"/>
    </source>
</evidence>
<evidence type="ECO:0000256" key="7">
    <source>
        <dbReference type="SAM" id="Phobius"/>
    </source>
</evidence>
<proteinExistence type="inferred from homology"/>
<feature type="domain" description="Major facilitator superfamily (MFS) profile" evidence="8">
    <location>
        <begin position="68"/>
        <end position="322"/>
    </location>
</feature>
<dbReference type="InterPro" id="IPR020846">
    <property type="entry name" value="MFS_dom"/>
</dbReference>
<reference evidence="9 10" key="1">
    <citation type="journal article" date="2016" name="Proc. Natl. Acad. Sci. U.S.A.">
        <title>Comparative genomics of biotechnologically important yeasts.</title>
        <authorList>
            <person name="Riley R."/>
            <person name="Haridas S."/>
            <person name="Wolfe K.H."/>
            <person name="Lopes M.R."/>
            <person name="Hittinger C.T."/>
            <person name="Goeker M."/>
            <person name="Salamov A.A."/>
            <person name="Wisecaver J.H."/>
            <person name="Long T.M."/>
            <person name="Calvey C.H."/>
            <person name="Aerts A.L."/>
            <person name="Barry K.W."/>
            <person name="Choi C."/>
            <person name="Clum A."/>
            <person name="Coughlan A.Y."/>
            <person name="Deshpande S."/>
            <person name="Douglass A.P."/>
            <person name="Hanson S.J."/>
            <person name="Klenk H.-P."/>
            <person name="LaButti K.M."/>
            <person name="Lapidus A."/>
            <person name="Lindquist E.A."/>
            <person name="Lipzen A.M."/>
            <person name="Meier-Kolthoff J.P."/>
            <person name="Ohm R.A."/>
            <person name="Otillar R.P."/>
            <person name="Pangilinan J.L."/>
            <person name="Peng Y."/>
            <person name="Rokas A."/>
            <person name="Rosa C.A."/>
            <person name="Scheuner C."/>
            <person name="Sibirny A.A."/>
            <person name="Slot J.C."/>
            <person name="Stielow J.B."/>
            <person name="Sun H."/>
            <person name="Kurtzman C.P."/>
            <person name="Blackwell M."/>
            <person name="Grigoriev I.V."/>
            <person name="Jeffries T.W."/>
        </authorList>
    </citation>
    <scope>NUCLEOTIDE SEQUENCE [LARGE SCALE GENOMIC DNA]</scope>
    <source>
        <strain evidence="10">ATCC 58044 / CBS 1984 / NCYC 433 / NRRL Y-366-8</strain>
    </source>
</reference>